<keyword evidence="1" id="KW-0732">Signal</keyword>
<dbReference type="InterPro" id="IPR042771">
    <property type="entry name" value="GTF3C6-like"/>
</dbReference>
<feature type="signal peptide" evidence="1">
    <location>
        <begin position="1"/>
        <end position="22"/>
    </location>
</feature>
<name>A0AAV8SRG0_9ROSI</name>
<dbReference type="AlphaFoldDB" id="A0AAV8SRG0"/>
<dbReference type="Proteomes" id="UP001159364">
    <property type="component" value="Linkage Group LG09"/>
</dbReference>
<dbReference type="GO" id="GO:0000127">
    <property type="term" value="C:transcription factor TFIIIC complex"/>
    <property type="evidence" value="ECO:0007669"/>
    <property type="project" value="TreeGrafter"/>
</dbReference>
<dbReference type="PANTHER" id="PTHR21860:SF2">
    <property type="entry name" value="GENERAL TRANSCRIPTION FACTOR 3C POLYPEPTIDE 6"/>
    <property type="match status" value="1"/>
</dbReference>
<evidence type="ECO:0000259" key="2">
    <source>
        <dbReference type="Pfam" id="PF10419"/>
    </source>
</evidence>
<sequence>MNVHPLCSILSIISSSIMEAAASNHHEDEEEYILLDLDAVTAHIDIPPNAPYLLSGLDTLNPILIIDDKLKLIGEYEETIGTCLVFSEEEAVPVVHEERGPSEADLFSGACIIDPNRCQTKQVKPIACLHKVLKFKLLGDSDDQNPLVEGSNSGL</sequence>
<accession>A0AAV8SRG0</accession>
<dbReference type="InterPro" id="IPR019481">
    <property type="entry name" value="TFIIIC_triple_barrel"/>
</dbReference>
<protein>
    <recommendedName>
        <fullName evidence="2">Transcription factor TFIIIC triple barrel domain-containing protein</fullName>
    </recommendedName>
</protein>
<evidence type="ECO:0000256" key="1">
    <source>
        <dbReference type="SAM" id="SignalP"/>
    </source>
</evidence>
<dbReference type="Pfam" id="PF10419">
    <property type="entry name" value="TFIIIC_sub6"/>
    <property type="match status" value="1"/>
</dbReference>
<gene>
    <name evidence="3" type="ORF">K2173_010716</name>
</gene>
<dbReference type="GO" id="GO:0006383">
    <property type="term" value="P:transcription by RNA polymerase III"/>
    <property type="evidence" value="ECO:0007669"/>
    <property type="project" value="InterPro"/>
</dbReference>
<dbReference type="PANTHER" id="PTHR21860">
    <property type="entry name" value="TRANSCRIPTION INITIATION FACTOR IIIC TFIIIC , POLYPEPTIDE 6-RELATED"/>
    <property type="match status" value="1"/>
</dbReference>
<dbReference type="EMBL" id="JAIWQS010000009">
    <property type="protein sequence ID" value="KAJ8754625.1"/>
    <property type="molecule type" value="Genomic_DNA"/>
</dbReference>
<dbReference type="FunFam" id="2.60.40.4370:FF:000002">
    <property type="entry name" value="Transcription factor TFIIIC, tau55-related protein"/>
    <property type="match status" value="1"/>
</dbReference>
<evidence type="ECO:0000313" key="3">
    <source>
        <dbReference type="EMBL" id="KAJ8754625.1"/>
    </source>
</evidence>
<reference evidence="3 4" key="1">
    <citation type="submission" date="2021-09" db="EMBL/GenBank/DDBJ databases">
        <title>Genomic insights and catalytic innovation underlie evolution of tropane alkaloids biosynthesis.</title>
        <authorList>
            <person name="Wang Y.-J."/>
            <person name="Tian T."/>
            <person name="Huang J.-P."/>
            <person name="Huang S.-X."/>
        </authorList>
    </citation>
    <scope>NUCLEOTIDE SEQUENCE [LARGE SCALE GENOMIC DNA]</scope>
    <source>
        <strain evidence="3">KIB-2018</strain>
        <tissue evidence="3">Leaf</tissue>
    </source>
</reference>
<proteinExistence type="predicted"/>
<keyword evidence="4" id="KW-1185">Reference proteome</keyword>
<feature type="chain" id="PRO_5043653381" description="Transcription factor TFIIIC triple barrel domain-containing protein" evidence="1">
    <location>
        <begin position="23"/>
        <end position="155"/>
    </location>
</feature>
<comment type="caution">
    <text evidence="3">The sequence shown here is derived from an EMBL/GenBank/DDBJ whole genome shotgun (WGS) entry which is preliminary data.</text>
</comment>
<feature type="domain" description="Transcription factor TFIIIC triple barrel" evidence="2">
    <location>
        <begin position="27"/>
        <end position="136"/>
    </location>
</feature>
<evidence type="ECO:0000313" key="4">
    <source>
        <dbReference type="Proteomes" id="UP001159364"/>
    </source>
</evidence>
<organism evidence="3 4">
    <name type="scientific">Erythroxylum novogranatense</name>
    <dbReference type="NCBI Taxonomy" id="1862640"/>
    <lineage>
        <taxon>Eukaryota</taxon>
        <taxon>Viridiplantae</taxon>
        <taxon>Streptophyta</taxon>
        <taxon>Embryophyta</taxon>
        <taxon>Tracheophyta</taxon>
        <taxon>Spermatophyta</taxon>
        <taxon>Magnoliopsida</taxon>
        <taxon>eudicotyledons</taxon>
        <taxon>Gunneridae</taxon>
        <taxon>Pentapetalae</taxon>
        <taxon>rosids</taxon>
        <taxon>fabids</taxon>
        <taxon>Malpighiales</taxon>
        <taxon>Erythroxylaceae</taxon>
        <taxon>Erythroxylum</taxon>
    </lineage>
</organism>
<dbReference type="Gene3D" id="2.60.40.4370">
    <property type="match status" value="1"/>
</dbReference>